<keyword evidence="1" id="KW-0812">Transmembrane</keyword>
<protein>
    <submittedName>
        <fullName evidence="2">Uncharacterized protein</fullName>
    </submittedName>
</protein>
<dbReference type="OrthoDB" id="3035799at2"/>
<gene>
    <name evidence="2" type="ORF">SAMN04490355_10675</name>
</gene>
<dbReference type="RefSeq" id="WP_139214833.1">
    <property type="nucleotide sequence ID" value="NZ_FOTS01000067.1"/>
</dbReference>
<keyword evidence="1" id="KW-1133">Transmembrane helix</keyword>
<reference evidence="3" key="1">
    <citation type="submission" date="2016-10" db="EMBL/GenBank/DDBJ databases">
        <authorList>
            <person name="Varghese N."/>
            <person name="Submissions S."/>
        </authorList>
    </citation>
    <scope>NUCLEOTIDE SEQUENCE [LARGE SCALE GENOMIC DNA]</scope>
    <source>
        <strain evidence="3">DSM 13327</strain>
    </source>
</reference>
<dbReference type="EMBL" id="FOTS01000067">
    <property type="protein sequence ID" value="SFM28800.1"/>
    <property type="molecule type" value="Genomic_DNA"/>
</dbReference>
<name>A0A1I4PMS0_9FIRM</name>
<keyword evidence="1" id="KW-0472">Membrane</keyword>
<dbReference type="AlphaFoldDB" id="A0A1I4PMS0"/>
<accession>A0A1I4PMS0</accession>
<evidence type="ECO:0000256" key="1">
    <source>
        <dbReference type="SAM" id="Phobius"/>
    </source>
</evidence>
<feature type="transmembrane region" description="Helical" evidence="1">
    <location>
        <begin position="68"/>
        <end position="97"/>
    </location>
</feature>
<dbReference type="STRING" id="1123291.SAMN04490355_10675"/>
<evidence type="ECO:0000313" key="3">
    <source>
        <dbReference type="Proteomes" id="UP000199520"/>
    </source>
</evidence>
<organism evidence="2 3">
    <name type="scientific">Pelosinus propionicus DSM 13327</name>
    <dbReference type="NCBI Taxonomy" id="1123291"/>
    <lineage>
        <taxon>Bacteria</taxon>
        <taxon>Bacillati</taxon>
        <taxon>Bacillota</taxon>
        <taxon>Negativicutes</taxon>
        <taxon>Selenomonadales</taxon>
        <taxon>Sporomusaceae</taxon>
        <taxon>Pelosinus</taxon>
    </lineage>
</organism>
<dbReference type="Proteomes" id="UP000199520">
    <property type="component" value="Unassembled WGS sequence"/>
</dbReference>
<proteinExistence type="predicted"/>
<evidence type="ECO:0000313" key="2">
    <source>
        <dbReference type="EMBL" id="SFM28800.1"/>
    </source>
</evidence>
<sequence>MFLRKNSQWNHKNDSSGFLGSHQLRLTIVTLQEFCILKYCPLCGIDGNPQMKTVQHGWVHWWGLELGITAWTVIASGFFHFLGSSMIIAFLGGMTYVGNRLLTKSCRYCHSITSSLMHLYCHNCGQKLRRSL</sequence>
<keyword evidence="3" id="KW-1185">Reference proteome</keyword>